<dbReference type="AlphaFoldDB" id="A0A853CS55"/>
<keyword evidence="4 7" id="KW-0812">Transmembrane</keyword>
<feature type="transmembrane region" description="Helical" evidence="7">
    <location>
        <begin position="72"/>
        <end position="88"/>
    </location>
</feature>
<dbReference type="Pfam" id="PF04039">
    <property type="entry name" value="MnhB"/>
    <property type="match status" value="1"/>
</dbReference>
<feature type="transmembrane region" description="Helical" evidence="7">
    <location>
        <begin position="7"/>
        <end position="28"/>
    </location>
</feature>
<keyword evidence="6 7" id="KW-0472">Membrane</keyword>
<evidence type="ECO:0000256" key="3">
    <source>
        <dbReference type="ARBA" id="ARBA00022475"/>
    </source>
</evidence>
<evidence type="ECO:0000259" key="8">
    <source>
        <dbReference type="Pfam" id="PF04039"/>
    </source>
</evidence>
<evidence type="ECO:0000256" key="7">
    <source>
        <dbReference type="SAM" id="Phobius"/>
    </source>
</evidence>
<evidence type="ECO:0000256" key="4">
    <source>
        <dbReference type="ARBA" id="ARBA00022692"/>
    </source>
</evidence>
<reference evidence="9 10" key="1">
    <citation type="submission" date="2020-07" db="EMBL/GenBank/DDBJ databases">
        <title>Sequencing the genomes of 1000 actinobacteria strains.</title>
        <authorList>
            <person name="Klenk H.-P."/>
        </authorList>
    </citation>
    <scope>NUCLEOTIDE SEQUENCE [LARGE SCALE GENOMIC DNA]</scope>
    <source>
        <strain evidence="9 10">DSM 15165</strain>
    </source>
</reference>
<feature type="transmembrane region" description="Helical" evidence="7">
    <location>
        <begin position="175"/>
        <end position="197"/>
    </location>
</feature>
<keyword evidence="3" id="KW-1003">Cell membrane</keyword>
<evidence type="ECO:0000256" key="1">
    <source>
        <dbReference type="ARBA" id="ARBA00004651"/>
    </source>
</evidence>
<sequence length="258" mass="27127">MTRRVRMALLCVGVIGMAAFFVLAWLQLPPFGGSWHPYRDLAVTAAYAHSTANVVSSINFDQRGFDTFGEESILVASIAGVAVLLRAGHEEERVKPDDRGRLLDSTRVLVYVFLPLTLLIGVDVVTHGAVTPGGGFQGGVVLATGLHLLYVGGRFPLLERFRPLDLFPPVESAGLLLYAAIGLAGLALGGSFLANIIPQGTMADLVSSGTVPLLSVAVGMAVVSSVILLLAHFLDQALVIREKDPAPSDDATDRGAAA</sequence>
<organism evidence="9 10">
    <name type="scientific">Leifsonia shinshuensis</name>
    <dbReference type="NCBI Taxonomy" id="150026"/>
    <lineage>
        <taxon>Bacteria</taxon>
        <taxon>Bacillati</taxon>
        <taxon>Actinomycetota</taxon>
        <taxon>Actinomycetes</taxon>
        <taxon>Micrococcales</taxon>
        <taxon>Microbacteriaceae</taxon>
        <taxon>Leifsonia</taxon>
    </lineage>
</organism>
<keyword evidence="5 7" id="KW-1133">Transmembrane helix</keyword>
<feature type="domain" description="Na+/H+ antiporter MnhB subunit-related protein" evidence="8">
    <location>
        <begin position="107"/>
        <end position="227"/>
    </location>
</feature>
<dbReference type="InterPro" id="IPR050622">
    <property type="entry name" value="CPA3_antiporter_subunitB"/>
</dbReference>
<evidence type="ECO:0000256" key="5">
    <source>
        <dbReference type="ARBA" id="ARBA00022989"/>
    </source>
</evidence>
<evidence type="ECO:0000313" key="9">
    <source>
        <dbReference type="EMBL" id="NYJ22301.1"/>
    </source>
</evidence>
<proteinExistence type="inferred from homology"/>
<gene>
    <name evidence="9" type="ORF">HNR13_000588</name>
</gene>
<comment type="caution">
    <text evidence="9">The sequence shown here is derived from an EMBL/GenBank/DDBJ whole genome shotgun (WGS) entry which is preliminary data.</text>
</comment>
<comment type="subcellular location">
    <subcellularLocation>
        <location evidence="1">Cell membrane</location>
        <topology evidence="1">Multi-pass membrane protein</topology>
    </subcellularLocation>
</comment>
<evidence type="ECO:0000256" key="2">
    <source>
        <dbReference type="ARBA" id="ARBA00009425"/>
    </source>
</evidence>
<dbReference type="PANTHER" id="PTHR33932:SF4">
    <property type="entry name" value="NA(+)_H(+) ANTIPORTER SUBUNIT B"/>
    <property type="match status" value="1"/>
</dbReference>
<evidence type="ECO:0000256" key="6">
    <source>
        <dbReference type="ARBA" id="ARBA00023136"/>
    </source>
</evidence>
<dbReference type="PANTHER" id="PTHR33932">
    <property type="entry name" value="NA(+)/H(+) ANTIPORTER SUBUNIT B"/>
    <property type="match status" value="1"/>
</dbReference>
<protein>
    <submittedName>
        <fullName evidence="9">Multicomponent Na+:H+ antiporter subunit B</fullName>
    </submittedName>
</protein>
<feature type="transmembrane region" description="Helical" evidence="7">
    <location>
        <begin position="209"/>
        <end position="234"/>
    </location>
</feature>
<evidence type="ECO:0000313" key="10">
    <source>
        <dbReference type="Proteomes" id="UP000578352"/>
    </source>
</evidence>
<name>A0A853CS55_9MICO</name>
<dbReference type="EMBL" id="JACCFL010000001">
    <property type="protein sequence ID" value="NYJ22301.1"/>
    <property type="molecule type" value="Genomic_DNA"/>
</dbReference>
<feature type="transmembrane region" description="Helical" evidence="7">
    <location>
        <begin position="136"/>
        <end position="155"/>
    </location>
</feature>
<dbReference type="GO" id="GO:0005886">
    <property type="term" value="C:plasma membrane"/>
    <property type="evidence" value="ECO:0007669"/>
    <property type="project" value="UniProtKB-SubCell"/>
</dbReference>
<comment type="similarity">
    <text evidence="2">Belongs to the CPA3 antiporters (TC 2.A.63) subunit B family.</text>
</comment>
<dbReference type="InterPro" id="IPR007182">
    <property type="entry name" value="MnhB"/>
</dbReference>
<dbReference type="Proteomes" id="UP000578352">
    <property type="component" value="Unassembled WGS sequence"/>
</dbReference>
<dbReference type="RefSeq" id="WP_179604364.1">
    <property type="nucleotide sequence ID" value="NZ_BAABEH010000001.1"/>
</dbReference>
<feature type="transmembrane region" description="Helical" evidence="7">
    <location>
        <begin position="108"/>
        <end position="130"/>
    </location>
</feature>
<accession>A0A853CS55</accession>